<protein>
    <submittedName>
        <fullName evidence="1">Uncharacterized protein</fullName>
    </submittedName>
</protein>
<reference evidence="1 2" key="1">
    <citation type="journal article" date="2021" name="Nat. Commun.">
        <title>Genetic determinants of endophytism in the Arabidopsis root mycobiome.</title>
        <authorList>
            <person name="Mesny F."/>
            <person name="Miyauchi S."/>
            <person name="Thiergart T."/>
            <person name="Pickel B."/>
            <person name="Atanasova L."/>
            <person name="Karlsson M."/>
            <person name="Huettel B."/>
            <person name="Barry K.W."/>
            <person name="Haridas S."/>
            <person name="Chen C."/>
            <person name="Bauer D."/>
            <person name="Andreopoulos W."/>
            <person name="Pangilinan J."/>
            <person name="LaButti K."/>
            <person name="Riley R."/>
            <person name="Lipzen A."/>
            <person name="Clum A."/>
            <person name="Drula E."/>
            <person name="Henrissat B."/>
            <person name="Kohler A."/>
            <person name="Grigoriev I.V."/>
            <person name="Martin F.M."/>
            <person name="Hacquard S."/>
        </authorList>
    </citation>
    <scope>NUCLEOTIDE SEQUENCE [LARGE SCALE GENOMIC DNA]</scope>
    <source>
        <strain evidence="1 2">MPI-SDFR-AT-0079</strain>
    </source>
</reference>
<sequence>MAKACMHGALIPGTVDSGDYCIRFLLYFLLFFPVEGPPSSPRANCCIESTSKELGRFNPKGQSQCFTNIDYIERKSLGGTSLPNEYPSHNCITADYLPLMPEFLACPEFLLTSNTQTDGSSLDFASKSEDRIPQLLDLPWFQPTSMMNIISPVSSDDTTWTSPSLEFDFKSPVMDTTAAQSGVAQLDEVAWVREDPSFDTANIAPMDTVQQPPPQFAPEANLLDDAQQPPQSSAIGVELHTMEDRPPGIPARKWRMMVRPEKCPACQKGHSHRSELKKHILVHHPELAAEAPILQEAGVAGPQDHRQSLLNPKRTRPPVFCGEATLMILRHGISRIDTLPVPTCGGCLVDIRHESRTSGSDGPTSANPSGPRRRCPTLPLRNSAADGIPDGVIMRCRQPGSIPQSIKRRTRVVRQIVRLRVR</sequence>
<dbReference type="Proteomes" id="UP000724584">
    <property type="component" value="Unassembled WGS sequence"/>
</dbReference>
<name>A0ACB7P9N7_9PEZI</name>
<accession>A0ACB7P9N7</accession>
<comment type="caution">
    <text evidence="1">The sequence shown here is derived from an EMBL/GenBank/DDBJ whole genome shotgun (WGS) entry which is preliminary data.</text>
</comment>
<organism evidence="1 2">
    <name type="scientific">Chaetomium tenue</name>
    <dbReference type="NCBI Taxonomy" id="1854479"/>
    <lineage>
        <taxon>Eukaryota</taxon>
        <taxon>Fungi</taxon>
        <taxon>Dikarya</taxon>
        <taxon>Ascomycota</taxon>
        <taxon>Pezizomycotina</taxon>
        <taxon>Sordariomycetes</taxon>
        <taxon>Sordariomycetidae</taxon>
        <taxon>Sordariales</taxon>
        <taxon>Chaetomiaceae</taxon>
        <taxon>Chaetomium</taxon>
    </lineage>
</organism>
<evidence type="ECO:0000313" key="2">
    <source>
        <dbReference type="Proteomes" id="UP000724584"/>
    </source>
</evidence>
<dbReference type="EMBL" id="JAGIZQ010000004">
    <property type="protein sequence ID" value="KAH6632160.1"/>
    <property type="molecule type" value="Genomic_DNA"/>
</dbReference>
<keyword evidence="2" id="KW-1185">Reference proteome</keyword>
<proteinExistence type="predicted"/>
<evidence type="ECO:0000313" key="1">
    <source>
        <dbReference type="EMBL" id="KAH6632160.1"/>
    </source>
</evidence>
<gene>
    <name evidence="1" type="ORF">F5144DRAFT_488745</name>
</gene>